<dbReference type="Proteomes" id="UP001337305">
    <property type="component" value="Unassembled WGS sequence"/>
</dbReference>
<accession>A0ABU7XW29</accession>
<dbReference type="EMBL" id="JAODOP010000004">
    <property type="protein sequence ID" value="MEF3834087.1"/>
    <property type="molecule type" value="Genomic_DNA"/>
</dbReference>
<proteinExistence type="predicted"/>
<reference evidence="1 2" key="1">
    <citation type="submission" date="2022-09" db="EMBL/GenBank/DDBJ databases">
        <title>Genome sequencing of Flavivirga sp. MEBiC05379.</title>
        <authorList>
            <person name="Oh H.-M."/>
            <person name="Kwon K.K."/>
            <person name="Park M.J."/>
            <person name="Yang S.-H."/>
        </authorList>
    </citation>
    <scope>NUCLEOTIDE SEQUENCE [LARGE SCALE GENOMIC DNA]</scope>
    <source>
        <strain evidence="1 2">MEBiC05379</strain>
    </source>
</reference>
<name>A0ABU7XW29_9FLAO</name>
<evidence type="ECO:0008006" key="3">
    <source>
        <dbReference type="Google" id="ProtNLM"/>
    </source>
</evidence>
<sequence>MKRLNKHLILAIIPFIFLSCKKDETVELKNRISLLETKYSELKDSISKSKKDKVYKSNIIIQTFKETHTVNEKAKVKFLFNYLESLPKYDVYKLMENNNRELIFEGLSTNEFEYEYTPTKEGWNTIKLMTVFKFGNEELEVPVLSSIKAEK</sequence>
<protein>
    <recommendedName>
        <fullName evidence="3">Lipoprotein</fullName>
    </recommendedName>
</protein>
<gene>
    <name evidence="1" type="ORF">N1F79_13190</name>
</gene>
<keyword evidence="2" id="KW-1185">Reference proteome</keyword>
<dbReference type="PROSITE" id="PS51257">
    <property type="entry name" value="PROKAR_LIPOPROTEIN"/>
    <property type="match status" value="1"/>
</dbReference>
<evidence type="ECO:0000313" key="1">
    <source>
        <dbReference type="EMBL" id="MEF3834087.1"/>
    </source>
</evidence>
<organism evidence="1 2">
    <name type="scientific">Flavivirga spongiicola</name>
    <dbReference type="NCBI Taxonomy" id="421621"/>
    <lineage>
        <taxon>Bacteria</taxon>
        <taxon>Pseudomonadati</taxon>
        <taxon>Bacteroidota</taxon>
        <taxon>Flavobacteriia</taxon>
        <taxon>Flavobacteriales</taxon>
        <taxon>Flavobacteriaceae</taxon>
        <taxon>Flavivirga</taxon>
    </lineage>
</organism>
<evidence type="ECO:0000313" key="2">
    <source>
        <dbReference type="Proteomes" id="UP001337305"/>
    </source>
</evidence>
<dbReference type="RefSeq" id="WP_303306420.1">
    <property type="nucleotide sequence ID" value="NZ_JAODOP010000004.1"/>
</dbReference>
<comment type="caution">
    <text evidence="1">The sequence shown here is derived from an EMBL/GenBank/DDBJ whole genome shotgun (WGS) entry which is preliminary data.</text>
</comment>